<dbReference type="InterPro" id="IPR003347">
    <property type="entry name" value="JmjC_dom"/>
</dbReference>
<proteinExistence type="predicted"/>
<feature type="domain" description="JmjC" evidence="1">
    <location>
        <begin position="98"/>
        <end position="247"/>
    </location>
</feature>
<comment type="caution">
    <text evidence="2">The sequence shown here is derived from an EMBL/GenBank/DDBJ whole genome shotgun (WGS) entry which is preliminary data.</text>
</comment>
<dbReference type="Pfam" id="PF02373">
    <property type="entry name" value="JmjC"/>
    <property type="match status" value="1"/>
</dbReference>
<keyword evidence="3" id="KW-1185">Reference proteome</keyword>
<dbReference type="PANTHER" id="PTHR12480:SF35">
    <property type="entry name" value="TRANSCRIPTION FACTOR JUMONJI, JMJC DOMAIN-CONTAINING PROTEIN"/>
    <property type="match status" value="1"/>
</dbReference>
<gene>
    <name evidence="2" type="ORF">QWT87_15790</name>
</gene>
<evidence type="ECO:0000259" key="1">
    <source>
        <dbReference type="PROSITE" id="PS51184"/>
    </source>
</evidence>
<dbReference type="SUPFAM" id="SSF51197">
    <property type="entry name" value="Clavaminate synthase-like"/>
    <property type="match status" value="1"/>
</dbReference>
<reference evidence="2" key="1">
    <citation type="submission" date="2023-07" db="EMBL/GenBank/DDBJ databases">
        <title>AMR profile of multidrug- resistance Chryseobacterium gambrini related strain.</title>
        <authorList>
            <person name="Kirdat K."/>
            <person name="Bhatt A."/>
            <person name="Kuyare S."/>
            <person name="Yadav A."/>
        </authorList>
    </citation>
    <scope>NUCLEOTIDE SEQUENCE</scope>
    <source>
        <strain evidence="2">APV-1</strain>
    </source>
</reference>
<sequence>MDYNKVFDQIKDKLPSIEINDFSDLTAKDFKAKYGYPEVPVLLKSRFKNLYESIDFEELEKTFHSKDWEFESTEEKEASKMSFKSYSESGSTAYYLRLNMKSIDFQIHAPQIFECWYKSYPTEKEKKELTWLYYGNKNTFTNIHTDVWKFNSWLLLLKGKKLWFIYPKAYNSIIKKEKEKFGIENIQNLLNSNIKPLMVVQNPGEMMYVPSDTFHFVINLETSLAYTGNFMNETNYENVKQFFAKSDNKNNKKFINNIIATGMTNFKIRNL</sequence>
<dbReference type="Gene3D" id="2.60.120.650">
    <property type="entry name" value="Cupin"/>
    <property type="match status" value="1"/>
</dbReference>
<name>A0ABT8U899_9FLAO</name>
<dbReference type="RefSeq" id="WP_302717102.1">
    <property type="nucleotide sequence ID" value="NZ_JAULSJ010000027.1"/>
</dbReference>
<organism evidence="2 3">
    <name type="scientific">Chryseobacterium urinae</name>
    <dbReference type="NCBI Taxonomy" id="3058400"/>
    <lineage>
        <taxon>Bacteria</taxon>
        <taxon>Pseudomonadati</taxon>
        <taxon>Bacteroidota</taxon>
        <taxon>Flavobacteriia</taxon>
        <taxon>Flavobacteriales</taxon>
        <taxon>Weeksellaceae</taxon>
        <taxon>Chryseobacterium group</taxon>
        <taxon>Chryseobacterium</taxon>
    </lineage>
</organism>
<dbReference type="EMBL" id="JAULSJ010000027">
    <property type="protein sequence ID" value="MDO3426350.1"/>
    <property type="molecule type" value="Genomic_DNA"/>
</dbReference>
<accession>A0ABT8U899</accession>
<evidence type="ECO:0000313" key="3">
    <source>
        <dbReference type="Proteomes" id="UP001168128"/>
    </source>
</evidence>
<dbReference type="SMART" id="SM00558">
    <property type="entry name" value="JmjC"/>
    <property type="match status" value="1"/>
</dbReference>
<dbReference type="PANTHER" id="PTHR12480">
    <property type="entry name" value="ARGININE DEMETHYLASE AND LYSYL-HYDROXYLASE JMJD"/>
    <property type="match status" value="1"/>
</dbReference>
<dbReference type="Proteomes" id="UP001168128">
    <property type="component" value="Unassembled WGS sequence"/>
</dbReference>
<evidence type="ECO:0000313" key="2">
    <source>
        <dbReference type="EMBL" id="MDO3426350.1"/>
    </source>
</evidence>
<dbReference type="InterPro" id="IPR050910">
    <property type="entry name" value="JMJD6_ArgDemeth/LysHydrox"/>
</dbReference>
<dbReference type="PROSITE" id="PS51184">
    <property type="entry name" value="JMJC"/>
    <property type="match status" value="1"/>
</dbReference>
<protein>
    <recommendedName>
        <fullName evidence="1">JmjC domain-containing protein</fullName>
    </recommendedName>
</protein>